<accession>A0A547PS33</accession>
<evidence type="ECO:0000313" key="2">
    <source>
        <dbReference type="Proteomes" id="UP000318590"/>
    </source>
</evidence>
<dbReference type="RefSeq" id="WP_142835352.1">
    <property type="nucleotide sequence ID" value="NZ_VFSV01000026.1"/>
</dbReference>
<organism evidence="1 2">
    <name type="scientific">Palleronia caenipelagi</name>
    <dbReference type="NCBI Taxonomy" id="2489174"/>
    <lineage>
        <taxon>Bacteria</taxon>
        <taxon>Pseudomonadati</taxon>
        <taxon>Pseudomonadota</taxon>
        <taxon>Alphaproteobacteria</taxon>
        <taxon>Rhodobacterales</taxon>
        <taxon>Roseobacteraceae</taxon>
        <taxon>Palleronia</taxon>
    </lineage>
</organism>
<evidence type="ECO:0000313" key="1">
    <source>
        <dbReference type="EMBL" id="TRD16950.1"/>
    </source>
</evidence>
<name>A0A547PS33_9RHOB</name>
<keyword evidence="2" id="KW-1185">Reference proteome</keyword>
<gene>
    <name evidence="1" type="ORF">FEV53_13520</name>
</gene>
<dbReference type="OrthoDB" id="7880989at2"/>
<sequence length="242" mass="24716">MRSPLGLRGLASSLPARAKGAAFRLDAFPGLIGWFDAASPETFTPGTGPIAVAANKTGGPGLFEVGDGGPTYDPSGLPGGRPALMWPSGPNNRGLTLQQDALVSELFVVCQFGDGTATVWPDYIALFSSISATLDCTAVGFSGSGDLASANDGVLVPRVSRNGGAFGKKVLPLPLSVLRFSAITEASARLALAAVGFQHVENPGGRSWRGGICEVGAFADPLTPDAVASIEAGFIEKWEIAA</sequence>
<dbReference type="EMBL" id="VFSV01000026">
    <property type="protein sequence ID" value="TRD16950.1"/>
    <property type="molecule type" value="Genomic_DNA"/>
</dbReference>
<proteinExistence type="predicted"/>
<protein>
    <submittedName>
        <fullName evidence="1">Uncharacterized protein</fullName>
    </submittedName>
</protein>
<dbReference type="AlphaFoldDB" id="A0A547PS33"/>
<reference evidence="1 2" key="1">
    <citation type="submission" date="2019-06" db="EMBL/GenBank/DDBJ databases">
        <title>Paenimaribius caenipelagi gen. nov., sp. nov., isolated from a tidal flat.</title>
        <authorList>
            <person name="Yoon J.-H."/>
        </authorList>
    </citation>
    <scope>NUCLEOTIDE SEQUENCE [LARGE SCALE GENOMIC DNA]</scope>
    <source>
        <strain evidence="1 2">JBTF-M29</strain>
    </source>
</reference>
<dbReference type="Proteomes" id="UP000318590">
    <property type="component" value="Unassembled WGS sequence"/>
</dbReference>
<comment type="caution">
    <text evidence="1">The sequence shown here is derived from an EMBL/GenBank/DDBJ whole genome shotgun (WGS) entry which is preliminary data.</text>
</comment>